<evidence type="ECO:0000256" key="1">
    <source>
        <dbReference type="SAM" id="Phobius"/>
    </source>
</evidence>
<feature type="transmembrane region" description="Helical" evidence="1">
    <location>
        <begin position="253"/>
        <end position="270"/>
    </location>
</feature>
<feature type="transmembrane region" description="Helical" evidence="1">
    <location>
        <begin position="291"/>
        <end position="311"/>
    </location>
</feature>
<keyword evidence="1" id="KW-1133">Transmembrane helix</keyword>
<feature type="transmembrane region" description="Helical" evidence="1">
    <location>
        <begin position="92"/>
        <end position="115"/>
    </location>
</feature>
<keyword evidence="1" id="KW-0472">Membrane</keyword>
<evidence type="ECO:0008006" key="4">
    <source>
        <dbReference type="Google" id="ProtNLM"/>
    </source>
</evidence>
<feature type="transmembrane region" description="Helical" evidence="1">
    <location>
        <begin position="227"/>
        <end position="247"/>
    </location>
</feature>
<feature type="transmembrane region" description="Helical" evidence="1">
    <location>
        <begin position="68"/>
        <end position="85"/>
    </location>
</feature>
<dbReference type="Proteomes" id="UP000198575">
    <property type="component" value="Unassembled WGS sequence"/>
</dbReference>
<dbReference type="EMBL" id="FOVF01000005">
    <property type="protein sequence ID" value="SFN13625.1"/>
    <property type="molecule type" value="Genomic_DNA"/>
</dbReference>
<feature type="transmembrane region" description="Helical" evidence="1">
    <location>
        <begin position="371"/>
        <end position="397"/>
    </location>
</feature>
<dbReference type="RefSeq" id="WP_092405726.1">
    <property type="nucleotide sequence ID" value="NZ_FOVF01000005.1"/>
</dbReference>
<reference evidence="2 3" key="1">
    <citation type="submission" date="2016-10" db="EMBL/GenBank/DDBJ databases">
        <authorList>
            <person name="de Groot N.N."/>
        </authorList>
    </citation>
    <scope>NUCLEOTIDE SEQUENCE [LARGE SCALE GENOMIC DNA]</scope>
    <source>
        <strain evidence="2 3">CGMCC 1.7659</strain>
    </source>
</reference>
<keyword evidence="3" id="KW-1185">Reference proteome</keyword>
<gene>
    <name evidence="2" type="ORF">SAMN05216289_10567</name>
</gene>
<feature type="transmembrane region" description="Helical" evidence="1">
    <location>
        <begin position="35"/>
        <end position="56"/>
    </location>
</feature>
<organism evidence="2 3">
    <name type="scientific">Dokdonella immobilis</name>
    <dbReference type="NCBI Taxonomy" id="578942"/>
    <lineage>
        <taxon>Bacteria</taxon>
        <taxon>Pseudomonadati</taxon>
        <taxon>Pseudomonadota</taxon>
        <taxon>Gammaproteobacteria</taxon>
        <taxon>Lysobacterales</taxon>
        <taxon>Rhodanobacteraceae</taxon>
        <taxon>Dokdonella</taxon>
    </lineage>
</organism>
<sequence length="479" mass="52114">MSTSYLLAWLLPWAAGSGICLALNRGLRRPGDLAAALGSGFVLGLFVAAGLASVVAAERTAEAFARTAPWLAAVGLIAWVAAFVFRDREKAFVPAGAIGVGWRIAWFLVLAAILLRLGLLASEALLRPTFPWDAWSAWAVKPKAWFLLGHHVPYVPIQQWLAEPGVAERTSAIWDYPELLAWIEIWFASAIGSWNEPLINVVWTGVLGAIGLASYGQWRASGIRPGLAMLLTYALLSLPLIDAHAALAGYADLWLAAAFGLAVLGWLRWMRHREGGQLALAWIFALAMPQIKLEGSVWLIAFSLVMLLGVLPKRQRWWLVVAGGAAIALLIAMGGFKVPVLGLGWVHVTWGELVIPALGTLDLHWRSVGAAIVAGLLTLPNWHLLWYLVPVILVLRWPVLARDGTTRSVASLLGLCAAFLFVLFFFTDASAWAENYTSTNRLILHVVPALFTLLALLLADLDPRPRDRVRESPGRISPA</sequence>
<evidence type="ECO:0000313" key="3">
    <source>
        <dbReference type="Proteomes" id="UP000198575"/>
    </source>
</evidence>
<feature type="transmembrane region" description="Helical" evidence="1">
    <location>
        <begin position="197"/>
        <end position="215"/>
    </location>
</feature>
<protein>
    <recommendedName>
        <fullName evidence="4">Dolichyl-phosphate-mannose-protein mannosyltransferase</fullName>
    </recommendedName>
</protein>
<keyword evidence="1" id="KW-0812">Transmembrane</keyword>
<dbReference type="OrthoDB" id="5761505at2"/>
<name>A0A1I4WJL2_9GAMM</name>
<evidence type="ECO:0000313" key="2">
    <source>
        <dbReference type="EMBL" id="SFN13625.1"/>
    </source>
</evidence>
<dbReference type="AlphaFoldDB" id="A0A1I4WJL2"/>
<feature type="transmembrane region" description="Helical" evidence="1">
    <location>
        <begin position="343"/>
        <end position="365"/>
    </location>
</feature>
<feature type="transmembrane region" description="Helical" evidence="1">
    <location>
        <begin position="317"/>
        <end position="336"/>
    </location>
</feature>
<proteinExistence type="predicted"/>
<feature type="transmembrane region" description="Helical" evidence="1">
    <location>
        <begin position="409"/>
        <end position="427"/>
    </location>
</feature>
<dbReference type="STRING" id="578942.SAMN05216289_10567"/>
<feature type="transmembrane region" description="Helical" evidence="1">
    <location>
        <begin position="442"/>
        <end position="461"/>
    </location>
</feature>
<feature type="transmembrane region" description="Helical" evidence="1">
    <location>
        <begin position="6"/>
        <end position="23"/>
    </location>
</feature>
<accession>A0A1I4WJL2</accession>